<keyword evidence="3" id="KW-0378">Hydrolase</keyword>
<dbReference type="InterPro" id="IPR050960">
    <property type="entry name" value="AB_hydrolase_4_sf"/>
</dbReference>
<sequence>MTPSLVPFRPRPPWLGGTLQTLRALRWPWPARLPPGHRLWLPMADGDALAAMLHLPTADAGRPLAVLVHGLTGTEDDPYLREAAAGLLRRGFPVLRLNLRGSARSLARSTSHYHLGRSADLAEALALLPEALAGQGVVLAGWSLGGALVLNLLARGGEGMPAILGAAAIGPPLEPEVAYAAIDANPVLGRALLALYRREVLAVPAADLPDALRRAARQAGSLTEFEAEVTAPRFGYPSFAVFCEVNRPAAALPRLRVPTLLLMAEDDPLVPVSVMDGIDWAICPAVLPLRVAGGGHCGFYDRDAESLSVRAIGAFFEGLSSPAGASAP</sequence>
<name>A0ABS1TYW7_9PROT</name>
<dbReference type="PANTHER" id="PTHR10794">
    <property type="entry name" value="ABHYDROLASE DOMAIN-CONTAINING PROTEIN"/>
    <property type="match status" value="1"/>
</dbReference>
<evidence type="ECO:0000256" key="1">
    <source>
        <dbReference type="ARBA" id="ARBA00010884"/>
    </source>
</evidence>
<evidence type="ECO:0000259" key="2">
    <source>
        <dbReference type="Pfam" id="PF00561"/>
    </source>
</evidence>
<dbReference type="Proteomes" id="UP000660885">
    <property type="component" value="Unassembled WGS sequence"/>
</dbReference>
<dbReference type="InterPro" id="IPR012020">
    <property type="entry name" value="ABHD4"/>
</dbReference>
<comment type="similarity">
    <text evidence="1">Belongs to the AB hydrolase superfamily. AB hydrolase 4 family.</text>
</comment>
<organism evidence="3 4">
    <name type="scientific">Belnapia arida</name>
    <dbReference type="NCBI Taxonomy" id="2804533"/>
    <lineage>
        <taxon>Bacteria</taxon>
        <taxon>Pseudomonadati</taxon>
        <taxon>Pseudomonadota</taxon>
        <taxon>Alphaproteobacteria</taxon>
        <taxon>Acetobacterales</taxon>
        <taxon>Roseomonadaceae</taxon>
        <taxon>Belnapia</taxon>
    </lineage>
</organism>
<dbReference type="PIRSF" id="PIRSF005211">
    <property type="entry name" value="Ab_hydro_YheT"/>
    <property type="match status" value="1"/>
</dbReference>
<dbReference type="EMBL" id="JAETWB010000001">
    <property type="protein sequence ID" value="MBL6077608.1"/>
    <property type="molecule type" value="Genomic_DNA"/>
</dbReference>
<feature type="domain" description="AB hydrolase-1" evidence="2">
    <location>
        <begin position="66"/>
        <end position="302"/>
    </location>
</feature>
<dbReference type="SUPFAM" id="SSF53474">
    <property type="entry name" value="alpha/beta-Hydrolases"/>
    <property type="match status" value="1"/>
</dbReference>
<reference evidence="3 4" key="1">
    <citation type="submission" date="2021-01" db="EMBL/GenBank/DDBJ databases">
        <title>Belnapia mucosa sp. nov. and Belnapia arida sp. nov., isolated from the Tabernas Desert (Almeria, Spain).</title>
        <authorList>
            <person name="Molina-Menor E."/>
            <person name="Vidal-Verdu A."/>
            <person name="Calonge A."/>
            <person name="Satari L."/>
            <person name="Pereto J."/>
            <person name="Porcar M."/>
        </authorList>
    </citation>
    <scope>NUCLEOTIDE SEQUENCE [LARGE SCALE GENOMIC DNA]</scope>
    <source>
        <strain evidence="3 4">T18</strain>
    </source>
</reference>
<comment type="caution">
    <text evidence="3">The sequence shown here is derived from an EMBL/GenBank/DDBJ whole genome shotgun (WGS) entry which is preliminary data.</text>
</comment>
<dbReference type="Gene3D" id="3.40.50.1820">
    <property type="entry name" value="alpha/beta hydrolase"/>
    <property type="match status" value="1"/>
</dbReference>
<evidence type="ECO:0000313" key="4">
    <source>
        <dbReference type="Proteomes" id="UP000660885"/>
    </source>
</evidence>
<evidence type="ECO:0000313" key="3">
    <source>
        <dbReference type="EMBL" id="MBL6077608.1"/>
    </source>
</evidence>
<keyword evidence="4" id="KW-1185">Reference proteome</keyword>
<dbReference type="InterPro" id="IPR029058">
    <property type="entry name" value="AB_hydrolase_fold"/>
</dbReference>
<dbReference type="InterPro" id="IPR000073">
    <property type="entry name" value="AB_hydrolase_1"/>
</dbReference>
<protein>
    <submittedName>
        <fullName evidence="3">Alpha/beta fold hydrolase</fullName>
    </submittedName>
</protein>
<proteinExistence type="inferred from homology"/>
<gene>
    <name evidence="3" type="ORF">JMJ56_06290</name>
</gene>
<dbReference type="PANTHER" id="PTHR10794:SF94">
    <property type="entry name" value="ESTERASE YHET-RELATED"/>
    <property type="match status" value="1"/>
</dbReference>
<accession>A0ABS1TYW7</accession>
<dbReference type="GO" id="GO:0016787">
    <property type="term" value="F:hydrolase activity"/>
    <property type="evidence" value="ECO:0007669"/>
    <property type="project" value="UniProtKB-KW"/>
</dbReference>
<dbReference type="RefSeq" id="WP_202830701.1">
    <property type="nucleotide sequence ID" value="NZ_JAETWB010000001.1"/>
</dbReference>
<dbReference type="Pfam" id="PF00561">
    <property type="entry name" value="Abhydrolase_1"/>
    <property type="match status" value="1"/>
</dbReference>